<keyword evidence="1" id="KW-0472">Membrane</keyword>
<feature type="transmembrane region" description="Helical" evidence="1">
    <location>
        <begin position="12"/>
        <end position="35"/>
    </location>
</feature>
<proteinExistence type="predicted"/>
<accession>A0A1G7Q3Y7</accession>
<evidence type="ECO:0008006" key="4">
    <source>
        <dbReference type="Google" id="ProtNLM"/>
    </source>
</evidence>
<feature type="transmembrane region" description="Helical" evidence="1">
    <location>
        <begin position="69"/>
        <end position="92"/>
    </location>
</feature>
<feature type="transmembrane region" description="Helical" evidence="1">
    <location>
        <begin position="99"/>
        <end position="120"/>
    </location>
</feature>
<sequence length="141" mass="15023">MGTDPTTEIDTTALAAVSGFFLVISLIIAVIGIIVMWKVNTKAGQPGWAAIIPIYNIYVWLKIAGRPGWWLLLMLIPFVNVVMSVIVSIDIAKSFAKDTVFGVVGLWLFSLIGYAILAFGNAQYRGPAALGGGQPGYGYGA</sequence>
<organism evidence="2 3">
    <name type="scientific">Lentzea fradiae</name>
    <dbReference type="NCBI Taxonomy" id="200378"/>
    <lineage>
        <taxon>Bacteria</taxon>
        <taxon>Bacillati</taxon>
        <taxon>Actinomycetota</taxon>
        <taxon>Actinomycetes</taxon>
        <taxon>Pseudonocardiales</taxon>
        <taxon>Pseudonocardiaceae</taxon>
        <taxon>Lentzea</taxon>
    </lineage>
</organism>
<protein>
    <recommendedName>
        <fullName evidence="4">Signal peptidase I</fullName>
    </recommendedName>
</protein>
<reference evidence="3" key="1">
    <citation type="submission" date="2016-10" db="EMBL/GenBank/DDBJ databases">
        <authorList>
            <person name="Varghese N."/>
            <person name="Submissions S."/>
        </authorList>
    </citation>
    <scope>NUCLEOTIDE SEQUENCE [LARGE SCALE GENOMIC DNA]</scope>
    <source>
        <strain evidence="3">CGMCC 4.3506</strain>
    </source>
</reference>
<gene>
    <name evidence="2" type="ORF">SAMN05216553_104239</name>
</gene>
<dbReference type="AlphaFoldDB" id="A0A1G7Q3Y7"/>
<evidence type="ECO:0000256" key="1">
    <source>
        <dbReference type="SAM" id="Phobius"/>
    </source>
</evidence>
<dbReference type="Pfam" id="PF18936">
    <property type="entry name" value="DUF5684"/>
    <property type="match status" value="1"/>
</dbReference>
<dbReference type="EMBL" id="FNCC01000004">
    <property type="protein sequence ID" value="SDF93211.1"/>
    <property type="molecule type" value="Genomic_DNA"/>
</dbReference>
<name>A0A1G7Q3Y7_9PSEU</name>
<evidence type="ECO:0000313" key="2">
    <source>
        <dbReference type="EMBL" id="SDF93211.1"/>
    </source>
</evidence>
<keyword evidence="1" id="KW-0812">Transmembrane</keyword>
<feature type="transmembrane region" description="Helical" evidence="1">
    <location>
        <begin position="47"/>
        <end position="63"/>
    </location>
</feature>
<keyword evidence="3" id="KW-1185">Reference proteome</keyword>
<dbReference type="Proteomes" id="UP000199623">
    <property type="component" value="Unassembled WGS sequence"/>
</dbReference>
<evidence type="ECO:0000313" key="3">
    <source>
        <dbReference type="Proteomes" id="UP000199623"/>
    </source>
</evidence>
<dbReference type="InterPro" id="IPR043739">
    <property type="entry name" value="DUF5684"/>
</dbReference>
<dbReference type="STRING" id="200378.SAMN05216553_104239"/>
<dbReference type="RefSeq" id="WP_245743889.1">
    <property type="nucleotide sequence ID" value="NZ_FNCC01000004.1"/>
</dbReference>
<keyword evidence="1" id="KW-1133">Transmembrane helix</keyword>